<dbReference type="InterPro" id="IPR029063">
    <property type="entry name" value="SAM-dependent_MTases_sf"/>
</dbReference>
<evidence type="ECO:0000256" key="8">
    <source>
        <dbReference type="ARBA" id="ARBA00022691"/>
    </source>
</evidence>
<dbReference type="EMBL" id="LT559118">
    <property type="protein sequence ID" value="SBO92265.1"/>
    <property type="molecule type" value="Genomic_DNA"/>
</dbReference>
<dbReference type="Pfam" id="PF01135">
    <property type="entry name" value="PCMT"/>
    <property type="match status" value="1"/>
</dbReference>
<dbReference type="RefSeq" id="WP_225271544.1">
    <property type="nucleotide sequence ID" value="NZ_CP084058.1"/>
</dbReference>
<evidence type="ECO:0000256" key="6">
    <source>
        <dbReference type="ARBA" id="ARBA00022603"/>
    </source>
</evidence>
<dbReference type="SUPFAM" id="SSF53335">
    <property type="entry name" value="S-adenosyl-L-methionine-dependent methyltransferases"/>
    <property type="match status" value="1"/>
</dbReference>
<keyword evidence="7 12" id="KW-0808">Transferase</keyword>
<sequence length="382" mass="40692">MSDAAGRLRQELAALLVEGGALTDPGWRRAVEVVPRERFLGEAVFHQDEGMAGDEWRPLLRSSLSEEEWLELAYSDQTWVTQVDGIPAEAAGHTVAGSPTSSSTMPSLVVRMLERAGIGDAEKVLEIGTGTGYSTALLCERLGDGLVTSVEYDRHAAARARQALEDTGHAPTLVTGDGLAGHDGNVEYDRLIATCSVRYIPMAWMEQVRDGGTITAPLSGWLPGHALAHLTLAEDGTASGRFLPDGVSFMPARPHARPPRSSFVIGLGDERESVIDPNVLDDATGRFVAQLGAPSAEKLGLGDEVILLDVATGSQASTRRRGEGWVVRQHGPLRLWDGVEDAVVTWLGAGGPPRSGFGLTVTRTGQRVWLGDPEGPGWSLPV</sequence>
<dbReference type="PANTHER" id="PTHR11579">
    <property type="entry name" value="PROTEIN-L-ISOASPARTATE O-METHYLTRANSFERASE"/>
    <property type="match status" value="1"/>
</dbReference>
<dbReference type="GO" id="GO:0032259">
    <property type="term" value="P:methylation"/>
    <property type="evidence" value="ECO:0007669"/>
    <property type="project" value="UniProtKB-KW"/>
</dbReference>
<evidence type="ECO:0000256" key="5">
    <source>
        <dbReference type="ARBA" id="ARBA00022490"/>
    </source>
</evidence>
<dbReference type="Gene3D" id="3.40.50.150">
    <property type="entry name" value="Vaccinia Virus protein VP39"/>
    <property type="match status" value="1"/>
</dbReference>
<comment type="subcellular location">
    <subcellularLocation>
        <location evidence="1">Cytoplasm</location>
    </subcellularLocation>
</comment>
<dbReference type="NCBIfam" id="TIGR04188">
    <property type="entry name" value="methyltr_grsp"/>
    <property type="match status" value="1"/>
</dbReference>
<dbReference type="GO" id="GO:0004719">
    <property type="term" value="F:protein-L-isoaspartate (D-aspartate) O-methyltransferase activity"/>
    <property type="evidence" value="ECO:0007669"/>
    <property type="project" value="UniProtKB-EC"/>
</dbReference>
<dbReference type="InterPro" id="IPR000682">
    <property type="entry name" value="PCMT"/>
</dbReference>
<dbReference type="AlphaFoldDB" id="A0A1M4E0C9"/>
<evidence type="ECO:0000256" key="4">
    <source>
        <dbReference type="ARBA" id="ARBA00013346"/>
    </source>
</evidence>
<gene>
    <name evidence="12" type="ORF">BN4615_P1779</name>
</gene>
<evidence type="ECO:0000256" key="3">
    <source>
        <dbReference type="ARBA" id="ARBA00011890"/>
    </source>
</evidence>
<proteinExistence type="inferred from homology"/>
<evidence type="ECO:0000256" key="9">
    <source>
        <dbReference type="ARBA" id="ARBA00030757"/>
    </source>
</evidence>
<evidence type="ECO:0000256" key="7">
    <source>
        <dbReference type="ARBA" id="ARBA00022679"/>
    </source>
</evidence>
<evidence type="ECO:0000256" key="2">
    <source>
        <dbReference type="ARBA" id="ARBA00005369"/>
    </source>
</evidence>
<dbReference type="GO" id="GO:0005737">
    <property type="term" value="C:cytoplasm"/>
    <property type="evidence" value="ECO:0007669"/>
    <property type="project" value="UniProtKB-SubCell"/>
</dbReference>
<evidence type="ECO:0000256" key="11">
    <source>
        <dbReference type="ARBA" id="ARBA00031350"/>
    </source>
</evidence>
<reference evidence="12" key="1">
    <citation type="submission" date="2016-04" db="EMBL/GenBank/DDBJ databases">
        <authorList>
            <person name="Evans L.H."/>
            <person name="Alamgir A."/>
            <person name="Owens N."/>
            <person name="Weber N.D."/>
            <person name="Virtaneva K."/>
            <person name="Barbian K."/>
            <person name="Babar A."/>
            <person name="Rosenke K."/>
        </authorList>
    </citation>
    <scope>NUCLEOTIDE SEQUENCE</scope>
    <source>
        <strain evidence="12">Nono1</strain>
    </source>
</reference>
<keyword evidence="8" id="KW-0949">S-adenosyl-L-methionine</keyword>
<organism evidence="12">
    <name type="scientific">Nonomuraea gerenzanensis</name>
    <dbReference type="NCBI Taxonomy" id="93944"/>
    <lineage>
        <taxon>Bacteria</taxon>
        <taxon>Bacillati</taxon>
        <taxon>Actinomycetota</taxon>
        <taxon>Actinomycetes</taxon>
        <taxon>Streptosporangiales</taxon>
        <taxon>Streptosporangiaceae</taxon>
        <taxon>Nonomuraea</taxon>
    </lineage>
</organism>
<name>A0A1M4E0C9_9ACTN</name>
<accession>A0A1M4E0C9</accession>
<evidence type="ECO:0000256" key="1">
    <source>
        <dbReference type="ARBA" id="ARBA00004496"/>
    </source>
</evidence>
<comment type="similarity">
    <text evidence="2">Belongs to the methyltransferase superfamily. L-isoaspartyl/D-aspartyl protein methyltransferase family.</text>
</comment>
<protein>
    <recommendedName>
        <fullName evidence="4">Protein-L-isoaspartate O-methyltransferase</fullName>
        <ecNumber evidence="3">2.1.1.77</ecNumber>
    </recommendedName>
    <alternativeName>
        <fullName evidence="11">L-isoaspartyl protein carboxyl methyltransferase</fullName>
    </alternativeName>
    <alternativeName>
        <fullName evidence="9">Protein L-isoaspartyl methyltransferase</fullName>
    </alternativeName>
    <alternativeName>
        <fullName evidence="10">Protein-beta-aspartate methyltransferase</fullName>
    </alternativeName>
</protein>
<dbReference type="InterPro" id="IPR026448">
    <property type="entry name" value="Methyltr_grasp"/>
</dbReference>
<dbReference type="PANTHER" id="PTHR11579:SF0">
    <property type="entry name" value="PROTEIN-L-ISOASPARTATE(D-ASPARTATE) O-METHYLTRANSFERASE"/>
    <property type="match status" value="1"/>
</dbReference>
<evidence type="ECO:0000313" key="12">
    <source>
        <dbReference type="EMBL" id="SBO92265.1"/>
    </source>
</evidence>
<evidence type="ECO:0000256" key="10">
    <source>
        <dbReference type="ARBA" id="ARBA00031323"/>
    </source>
</evidence>
<dbReference type="EC" id="2.1.1.77" evidence="3"/>
<keyword evidence="5" id="KW-0963">Cytoplasm</keyword>
<keyword evidence="6 12" id="KW-0489">Methyltransferase</keyword>